<dbReference type="GO" id="GO:0003676">
    <property type="term" value="F:nucleic acid binding"/>
    <property type="evidence" value="ECO:0007669"/>
    <property type="project" value="InterPro"/>
</dbReference>
<feature type="region of interest" description="Disordered" evidence="1">
    <location>
        <begin position="110"/>
        <end position="133"/>
    </location>
</feature>
<evidence type="ECO:0000313" key="3">
    <source>
        <dbReference type="EMBL" id="WOL07737.1"/>
    </source>
</evidence>
<dbReference type="Gene3D" id="3.30.420.10">
    <property type="entry name" value="Ribonuclease H-like superfamily/Ribonuclease H"/>
    <property type="match status" value="1"/>
</dbReference>
<reference evidence="3 4" key="1">
    <citation type="submission" date="2023-10" db="EMBL/GenBank/DDBJ databases">
        <title>Chromosome-scale genome assembly provides insights into flower coloration mechanisms of Canna indica.</title>
        <authorList>
            <person name="Li C."/>
        </authorList>
    </citation>
    <scope>NUCLEOTIDE SEQUENCE [LARGE SCALE GENOMIC DNA]</scope>
    <source>
        <tissue evidence="3">Flower</tissue>
    </source>
</reference>
<feature type="compositionally biased region" description="Basic and acidic residues" evidence="1">
    <location>
        <begin position="1"/>
        <end position="16"/>
    </location>
</feature>
<accession>A0AAQ3KFE9</accession>
<dbReference type="AlphaFoldDB" id="A0AAQ3KFE9"/>
<name>A0AAQ3KFE9_9LILI</name>
<proteinExistence type="predicted"/>
<dbReference type="EMBL" id="CP136894">
    <property type="protein sequence ID" value="WOL07737.1"/>
    <property type="molecule type" value="Genomic_DNA"/>
</dbReference>
<dbReference type="SUPFAM" id="SSF53098">
    <property type="entry name" value="Ribonuclease H-like"/>
    <property type="match status" value="1"/>
</dbReference>
<dbReference type="InterPro" id="IPR002156">
    <property type="entry name" value="RNaseH_domain"/>
</dbReference>
<dbReference type="Pfam" id="PF13456">
    <property type="entry name" value="RVT_3"/>
    <property type="match status" value="1"/>
</dbReference>
<sequence length="429" mass="48759">MKHGEKKEDHSHHEHSYYLMSRSPPRLSNRFKRYTPLNTSRETILQEVHYLQLLRPPGCLESTKSSYRGDKSKRCEFHHTFGHTTEECVVLRDQIERLIRECHLDHYIRPSYQPHQGHSETPQLDSTVDDHNPEGIDKNLHDPVVISVFIVGFLVRKVLVDQRSSADVLFYLTLERMGISETSLHPYHGELVNFSVDRVNVKGRLRIATTFSSTPITRTINIQFLVVHCTSPYNMILDRPSLNNLGAMVSTHHLAIKFPISETEVGVIHADQREAHACYNECLKLKSTEPQPKILDLDPKGDIQERPQPVDDLDPIQIGTSPEQVTYIGAHIPNELKAQALADLFIEFTNQGDTPNQREAWTLFVDGTSNEKRRGAGIILENGQGIALEQSLLFQFKANNNQAEYEALIPGLKLAQEVKARSIIVKSDS</sequence>
<dbReference type="PANTHER" id="PTHR33240:SF15">
    <property type="entry name" value="GAG-PRO-LIKE PROTEIN"/>
    <property type="match status" value="1"/>
</dbReference>
<feature type="region of interest" description="Disordered" evidence="1">
    <location>
        <begin position="1"/>
        <end position="21"/>
    </location>
</feature>
<evidence type="ECO:0000259" key="2">
    <source>
        <dbReference type="PROSITE" id="PS50879"/>
    </source>
</evidence>
<dbReference type="PANTHER" id="PTHR33240">
    <property type="entry name" value="OS08G0508500 PROTEIN"/>
    <property type="match status" value="1"/>
</dbReference>
<dbReference type="GO" id="GO:0004523">
    <property type="term" value="F:RNA-DNA hybrid ribonuclease activity"/>
    <property type="evidence" value="ECO:0007669"/>
    <property type="project" value="InterPro"/>
</dbReference>
<dbReference type="Proteomes" id="UP001327560">
    <property type="component" value="Chromosome 5"/>
</dbReference>
<evidence type="ECO:0000313" key="4">
    <source>
        <dbReference type="Proteomes" id="UP001327560"/>
    </source>
</evidence>
<dbReference type="PROSITE" id="PS50879">
    <property type="entry name" value="RNASE_H_1"/>
    <property type="match status" value="1"/>
</dbReference>
<feature type="domain" description="RNase H type-1" evidence="2">
    <location>
        <begin position="357"/>
        <end position="429"/>
    </location>
</feature>
<feature type="compositionally biased region" description="Polar residues" evidence="1">
    <location>
        <begin position="113"/>
        <end position="126"/>
    </location>
</feature>
<gene>
    <name evidence="3" type="ORF">Cni_G16484</name>
</gene>
<evidence type="ECO:0000256" key="1">
    <source>
        <dbReference type="SAM" id="MobiDB-lite"/>
    </source>
</evidence>
<keyword evidence="4" id="KW-1185">Reference proteome</keyword>
<protein>
    <recommendedName>
        <fullName evidence="2">RNase H type-1 domain-containing protein</fullName>
    </recommendedName>
</protein>
<dbReference type="InterPro" id="IPR036397">
    <property type="entry name" value="RNaseH_sf"/>
</dbReference>
<organism evidence="3 4">
    <name type="scientific">Canna indica</name>
    <name type="common">Indian-shot</name>
    <dbReference type="NCBI Taxonomy" id="4628"/>
    <lineage>
        <taxon>Eukaryota</taxon>
        <taxon>Viridiplantae</taxon>
        <taxon>Streptophyta</taxon>
        <taxon>Embryophyta</taxon>
        <taxon>Tracheophyta</taxon>
        <taxon>Spermatophyta</taxon>
        <taxon>Magnoliopsida</taxon>
        <taxon>Liliopsida</taxon>
        <taxon>Zingiberales</taxon>
        <taxon>Cannaceae</taxon>
        <taxon>Canna</taxon>
    </lineage>
</organism>
<dbReference type="InterPro" id="IPR012337">
    <property type="entry name" value="RNaseH-like_sf"/>
</dbReference>